<organism evidence="7 8">
    <name type="scientific">Aquisalinus flavus</name>
    <dbReference type="NCBI Taxonomy" id="1526572"/>
    <lineage>
        <taxon>Bacteria</taxon>
        <taxon>Pseudomonadati</taxon>
        <taxon>Pseudomonadota</taxon>
        <taxon>Alphaproteobacteria</taxon>
        <taxon>Parvularculales</taxon>
        <taxon>Parvularculaceae</taxon>
        <taxon>Aquisalinus</taxon>
    </lineage>
</organism>
<dbReference type="Gene3D" id="1.20.1420.30">
    <property type="entry name" value="NCX, central ion-binding region"/>
    <property type="match status" value="1"/>
</dbReference>
<feature type="transmembrane region" description="Helical" evidence="5">
    <location>
        <begin position="211"/>
        <end position="234"/>
    </location>
</feature>
<feature type="transmembrane region" description="Helical" evidence="5">
    <location>
        <begin position="178"/>
        <end position="195"/>
    </location>
</feature>
<dbReference type="RefSeq" id="WP_188159085.1">
    <property type="nucleotide sequence ID" value="NZ_BMGH01000001.1"/>
</dbReference>
<feature type="transmembrane region" description="Helical" evidence="5">
    <location>
        <begin position="246"/>
        <end position="266"/>
    </location>
</feature>
<feature type="domain" description="Sodium/calcium exchanger membrane region" evidence="6">
    <location>
        <begin position="5"/>
        <end position="145"/>
    </location>
</feature>
<feature type="transmembrane region" description="Helical" evidence="5">
    <location>
        <begin position="128"/>
        <end position="147"/>
    </location>
</feature>
<feature type="domain" description="Sodium/calcium exchanger membrane region" evidence="6">
    <location>
        <begin position="177"/>
        <end position="322"/>
    </location>
</feature>
<dbReference type="InterPro" id="IPR004481">
    <property type="entry name" value="K/Na/Ca-exchanger"/>
</dbReference>
<evidence type="ECO:0000313" key="7">
    <source>
        <dbReference type="EMBL" id="GGD06522.1"/>
    </source>
</evidence>
<protein>
    <submittedName>
        <fullName evidence="7">Sodium:calcium antiporter</fullName>
    </submittedName>
</protein>
<feature type="transmembrane region" description="Helical" evidence="5">
    <location>
        <begin position="35"/>
        <end position="56"/>
    </location>
</feature>
<dbReference type="EMBL" id="BMGH01000001">
    <property type="protein sequence ID" value="GGD06522.1"/>
    <property type="molecule type" value="Genomic_DNA"/>
</dbReference>
<reference evidence="7" key="2">
    <citation type="submission" date="2020-09" db="EMBL/GenBank/DDBJ databases">
        <authorList>
            <person name="Sun Q."/>
            <person name="Zhou Y."/>
        </authorList>
    </citation>
    <scope>NUCLEOTIDE SEQUENCE</scope>
    <source>
        <strain evidence="7">CGMCC 1.12921</strain>
    </source>
</reference>
<feature type="transmembrane region" description="Helical" evidence="5">
    <location>
        <begin position="68"/>
        <end position="92"/>
    </location>
</feature>
<keyword evidence="4 5" id="KW-0472">Membrane</keyword>
<keyword evidence="2 5" id="KW-0812">Transmembrane</keyword>
<feature type="transmembrane region" description="Helical" evidence="5">
    <location>
        <begin position="278"/>
        <end position="299"/>
    </location>
</feature>
<dbReference type="AlphaFoldDB" id="A0A8J2V5V3"/>
<keyword evidence="8" id="KW-1185">Reference proteome</keyword>
<dbReference type="GO" id="GO:0008273">
    <property type="term" value="F:calcium, potassium:sodium antiporter activity"/>
    <property type="evidence" value="ECO:0007669"/>
    <property type="project" value="TreeGrafter"/>
</dbReference>
<reference evidence="7" key="1">
    <citation type="journal article" date="2014" name="Int. J. Syst. Evol. Microbiol.">
        <title>Complete genome sequence of Corynebacterium casei LMG S-19264T (=DSM 44701T), isolated from a smear-ripened cheese.</title>
        <authorList>
            <consortium name="US DOE Joint Genome Institute (JGI-PGF)"/>
            <person name="Walter F."/>
            <person name="Albersmeier A."/>
            <person name="Kalinowski J."/>
            <person name="Ruckert C."/>
        </authorList>
    </citation>
    <scope>NUCLEOTIDE SEQUENCE</scope>
    <source>
        <strain evidence="7">CGMCC 1.12921</strain>
    </source>
</reference>
<comment type="subcellular location">
    <subcellularLocation>
        <location evidence="1">Membrane</location>
        <topology evidence="1">Multi-pass membrane protein</topology>
    </subcellularLocation>
</comment>
<dbReference type="PANTHER" id="PTHR10846">
    <property type="entry name" value="SODIUM/POTASSIUM/CALCIUM EXCHANGER"/>
    <property type="match status" value="1"/>
</dbReference>
<dbReference type="NCBIfam" id="TIGR00367">
    <property type="entry name" value="calcium/sodium antiporter"/>
    <property type="match status" value="1"/>
</dbReference>
<accession>A0A8J2V5V3</accession>
<dbReference type="InterPro" id="IPR044880">
    <property type="entry name" value="NCX_ion-bd_dom_sf"/>
</dbReference>
<feature type="transmembrane region" description="Helical" evidence="5">
    <location>
        <begin position="6"/>
        <end position="23"/>
    </location>
</feature>
<sequence>MLIQIGFIVVGLLILLVAGDLLVRGAVNLATQLKIPTLLISLTIVAFGTSAPEFVVSLQDVLNGGDNGIAMGNIIGSNIANILLVLGLPAVITPMALHLKGLRRHATVMLVATAAFIFMAFYSGILALVWGLILMAMILAYIAYVGVHAMKGDSSEEALLDDIEEYSETSGSAWKTPLFLILGLVGLPIGAHLLIDNGSALASTLGIREELIGLTIVAFGTSLPELATVVAAAVKKHADVAVGNIVGSNIFNILFVGGAAGIASVAPGATPSFFPFEMRFIDMPVMAVAALVLAILIYARGTITRLLGAVMAAGYVAYIMFLGINAGIV</sequence>
<dbReference type="PANTHER" id="PTHR10846:SF8">
    <property type="entry name" value="INNER MEMBRANE PROTEIN YRBG"/>
    <property type="match status" value="1"/>
</dbReference>
<evidence type="ECO:0000256" key="4">
    <source>
        <dbReference type="ARBA" id="ARBA00023136"/>
    </source>
</evidence>
<dbReference type="Proteomes" id="UP000613582">
    <property type="component" value="Unassembled WGS sequence"/>
</dbReference>
<comment type="caution">
    <text evidence="7">The sequence shown here is derived from an EMBL/GenBank/DDBJ whole genome shotgun (WGS) entry which is preliminary data.</text>
</comment>
<name>A0A8J2V5V3_9PROT</name>
<feature type="transmembrane region" description="Helical" evidence="5">
    <location>
        <begin position="104"/>
        <end position="122"/>
    </location>
</feature>
<evidence type="ECO:0000256" key="3">
    <source>
        <dbReference type="ARBA" id="ARBA00022989"/>
    </source>
</evidence>
<evidence type="ECO:0000313" key="8">
    <source>
        <dbReference type="Proteomes" id="UP000613582"/>
    </source>
</evidence>
<dbReference type="InterPro" id="IPR004837">
    <property type="entry name" value="NaCa_Exmemb"/>
</dbReference>
<dbReference type="Pfam" id="PF01699">
    <property type="entry name" value="Na_Ca_ex"/>
    <property type="match status" value="2"/>
</dbReference>
<evidence type="ECO:0000256" key="5">
    <source>
        <dbReference type="SAM" id="Phobius"/>
    </source>
</evidence>
<dbReference type="GO" id="GO:0005262">
    <property type="term" value="F:calcium channel activity"/>
    <property type="evidence" value="ECO:0007669"/>
    <property type="project" value="TreeGrafter"/>
</dbReference>
<keyword evidence="3 5" id="KW-1133">Transmembrane helix</keyword>
<evidence type="ECO:0000256" key="2">
    <source>
        <dbReference type="ARBA" id="ARBA00022692"/>
    </source>
</evidence>
<feature type="transmembrane region" description="Helical" evidence="5">
    <location>
        <begin position="306"/>
        <end position="328"/>
    </location>
</feature>
<proteinExistence type="predicted"/>
<evidence type="ECO:0000259" key="6">
    <source>
        <dbReference type="Pfam" id="PF01699"/>
    </source>
</evidence>
<gene>
    <name evidence="7" type="ORF">GCM10011342_14230</name>
</gene>
<evidence type="ECO:0000256" key="1">
    <source>
        <dbReference type="ARBA" id="ARBA00004141"/>
    </source>
</evidence>
<dbReference type="GO" id="GO:0005886">
    <property type="term" value="C:plasma membrane"/>
    <property type="evidence" value="ECO:0007669"/>
    <property type="project" value="TreeGrafter"/>
</dbReference>
<dbReference type="GO" id="GO:0006874">
    <property type="term" value="P:intracellular calcium ion homeostasis"/>
    <property type="evidence" value="ECO:0007669"/>
    <property type="project" value="TreeGrafter"/>
</dbReference>